<dbReference type="OrthoDB" id="247722at2157"/>
<dbReference type="KEGG" id="nan:AArc1_1728"/>
<sequence length="143" mass="15126">MLPVISDPESLRSPASTSPATDDAASLLSDPRYRTILEHLQTTATPTSVVDLADHLVLEETGDERARIAELGDALLGTRRCLRLSLRHAHLPALADAGLATFDPATNLVSLADPGADLLARGKSGDEREMTVARTDGGESSTR</sequence>
<dbReference type="Pfam" id="PF24035">
    <property type="entry name" value="DUF7344"/>
    <property type="match status" value="1"/>
</dbReference>
<dbReference type="EMBL" id="CP024047">
    <property type="protein sequence ID" value="AXR78056.1"/>
    <property type="molecule type" value="Genomic_DNA"/>
</dbReference>
<evidence type="ECO:0000313" key="4">
    <source>
        <dbReference type="EMBL" id="AXR81955.1"/>
    </source>
</evidence>
<feature type="region of interest" description="Disordered" evidence="1">
    <location>
        <begin position="119"/>
        <end position="143"/>
    </location>
</feature>
<dbReference type="AlphaFoldDB" id="A0A346PEW1"/>
<evidence type="ECO:0000256" key="1">
    <source>
        <dbReference type="SAM" id="MobiDB-lite"/>
    </source>
</evidence>
<keyword evidence="5" id="KW-1185">Reference proteome</keyword>
<accession>A0A346PR10</accession>
<evidence type="ECO:0000313" key="3">
    <source>
        <dbReference type="EMBL" id="AXR78056.1"/>
    </source>
</evidence>
<reference evidence="3" key="3">
    <citation type="journal article" date="2019" name="Int. J. Syst. Evol. Microbiol.">
        <title>Natronolimnobius sulfurireducens sp. nov. and Halalkaliarchaeum desulfuricum gen. nov., sp. nov., the first sulfur-respiring alkaliphilic haloarchaea from hypersaline alkaline lakes.</title>
        <authorList>
            <person name="Sorokin D.Y."/>
            <person name="Yakimov M."/>
            <person name="Messina E."/>
            <person name="Merkel A.Y."/>
            <person name="Bale N.J."/>
            <person name="Sinninghe Damste J.S."/>
        </authorList>
    </citation>
    <scope>NUCLEOTIDE SEQUENCE</scope>
    <source>
        <strain evidence="4">AArc-Mg</strain>
        <strain evidence="3">AArc1</strain>
    </source>
</reference>
<reference evidence="6" key="1">
    <citation type="submission" date="2017-10" db="EMBL/GenBank/DDBJ databases">
        <title>Phenotypic and genomic properties of facultatively anaerobic sulfur-reducing natronoarchaea from hypersaline soda lakes.</title>
        <authorList>
            <person name="Sorokin D.Y."/>
            <person name="Kublanov I.V."/>
            <person name="Roman P."/>
            <person name="Sinninghe Damste J.S."/>
            <person name="Golyshin P.N."/>
            <person name="Rojo D."/>
            <person name="Ciordia S."/>
            <person name="Mena Md.C."/>
            <person name="Ferrer M."/>
            <person name="Messina E."/>
            <person name="Smedile F."/>
            <person name="La Spada G."/>
            <person name="La Cono V."/>
            <person name="Yakimov M.M."/>
        </authorList>
    </citation>
    <scope>NUCLEOTIDE SEQUENCE [LARGE SCALE GENOMIC DNA]</scope>
    <source>
        <strain evidence="6">AArc1</strain>
    </source>
</reference>
<feature type="compositionally biased region" description="Low complexity" evidence="1">
    <location>
        <begin position="13"/>
        <end position="25"/>
    </location>
</feature>
<feature type="domain" description="DUF7344" evidence="2">
    <location>
        <begin position="26"/>
        <end position="109"/>
    </location>
</feature>
<dbReference type="RefSeq" id="WP_117364162.1">
    <property type="nucleotide sequence ID" value="NZ_CP024047.1"/>
</dbReference>
<feature type="region of interest" description="Disordered" evidence="1">
    <location>
        <begin position="1"/>
        <end position="25"/>
    </location>
</feature>
<dbReference type="GeneID" id="37642442"/>
<proteinExistence type="predicted"/>
<dbReference type="Proteomes" id="UP000258613">
    <property type="component" value="Chromosome"/>
</dbReference>
<name>A0A346PEW1_9EURY</name>
<dbReference type="EMBL" id="CP027033">
    <property type="protein sequence ID" value="AXR81955.1"/>
    <property type="molecule type" value="Genomic_DNA"/>
</dbReference>
<dbReference type="Proteomes" id="UP000258707">
    <property type="component" value="Chromosome"/>
</dbReference>
<protein>
    <submittedName>
        <fullName evidence="3">Transcriptional regulator, ArsR family</fullName>
    </submittedName>
</protein>
<gene>
    <name evidence="3" type="ORF">AArc1_1728</name>
    <name evidence="4" type="ORF">AArcMg_1952</name>
</gene>
<reference evidence="5" key="2">
    <citation type="submission" date="2018-02" db="EMBL/GenBank/DDBJ databases">
        <title>Phenotypic and genomic properties of facultatively anaerobic sulfur-reducing natronoarchaea from hypersaline soda lakes.</title>
        <authorList>
            <person name="Sorokin D.Y."/>
            <person name="Kublanov I.V."/>
            <person name="Roman P."/>
            <person name="Sinninghe Damste J.S."/>
            <person name="Golyshin P.N."/>
            <person name="Rojo D."/>
            <person name="Ciordia S."/>
            <person name="Mena M.D.C."/>
            <person name="Ferrer M."/>
            <person name="Messina E."/>
            <person name="Smedile F."/>
            <person name="La Spada G."/>
            <person name="La Cono V."/>
            <person name="Yakimov M.M."/>
        </authorList>
    </citation>
    <scope>NUCLEOTIDE SEQUENCE [LARGE SCALE GENOMIC DNA]</scope>
    <source>
        <strain evidence="5">AArc-Mg</strain>
    </source>
</reference>
<dbReference type="KEGG" id="nag:AArcMg_1952"/>
<accession>A0A346PEW1</accession>
<organism evidence="3 6">
    <name type="scientific">Natrarchaeobaculum sulfurireducens</name>
    <dbReference type="NCBI Taxonomy" id="2044521"/>
    <lineage>
        <taxon>Archaea</taxon>
        <taxon>Methanobacteriati</taxon>
        <taxon>Methanobacteriota</taxon>
        <taxon>Stenosarchaea group</taxon>
        <taxon>Halobacteria</taxon>
        <taxon>Halobacteriales</taxon>
        <taxon>Natrialbaceae</taxon>
        <taxon>Natrarchaeobaculum</taxon>
    </lineage>
</organism>
<dbReference type="InterPro" id="IPR055768">
    <property type="entry name" value="DUF7344"/>
</dbReference>
<evidence type="ECO:0000313" key="6">
    <source>
        <dbReference type="Proteomes" id="UP000258707"/>
    </source>
</evidence>
<evidence type="ECO:0000313" key="5">
    <source>
        <dbReference type="Proteomes" id="UP000258613"/>
    </source>
</evidence>
<evidence type="ECO:0000259" key="2">
    <source>
        <dbReference type="Pfam" id="PF24035"/>
    </source>
</evidence>